<keyword evidence="1" id="KW-1133">Transmembrane helix</keyword>
<keyword evidence="1" id="KW-0812">Transmembrane</keyword>
<evidence type="ECO:0000256" key="1">
    <source>
        <dbReference type="SAM" id="Phobius"/>
    </source>
</evidence>
<evidence type="ECO:0000313" key="3">
    <source>
        <dbReference type="Proteomes" id="UP000006607"/>
    </source>
</evidence>
<dbReference type="RefSeq" id="WP_000414403.1">
    <property type="nucleotide sequence ID" value="NZ_JH792027.1"/>
</dbReference>
<feature type="transmembrane region" description="Helical" evidence="1">
    <location>
        <begin position="54"/>
        <end position="87"/>
    </location>
</feature>
<organism evidence="2 3">
    <name type="scientific">Bacillus cereus (strain VD014)</name>
    <dbReference type="NCBI Taxonomy" id="1053223"/>
    <lineage>
        <taxon>Bacteria</taxon>
        <taxon>Bacillati</taxon>
        <taxon>Bacillota</taxon>
        <taxon>Bacilli</taxon>
        <taxon>Bacillales</taxon>
        <taxon>Bacillaceae</taxon>
        <taxon>Bacillus</taxon>
        <taxon>Bacillus cereus group</taxon>
    </lineage>
</organism>
<keyword evidence="1" id="KW-0472">Membrane</keyword>
<dbReference type="Proteomes" id="UP000006607">
    <property type="component" value="Unassembled WGS sequence"/>
</dbReference>
<proteinExistence type="predicted"/>
<evidence type="ECO:0000313" key="2">
    <source>
        <dbReference type="EMBL" id="EJR11752.1"/>
    </source>
</evidence>
<dbReference type="AlphaFoldDB" id="A0A9W5K1H1"/>
<name>A0A9W5K1H1_BACC8</name>
<dbReference type="EMBL" id="AHER01000063">
    <property type="protein sequence ID" value="EJR11752.1"/>
    <property type="molecule type" value="Genomic_DNA"/>
</dbReference>
<sequence>MEKNLQTFINSDDKEIITESFTIKDNILKFNDITLNLSNIALLYAGKKKFKVPFIAIFIFLISFFILFEFLMVGLIGCGLSGMYIWLMYQSYSSNRQYLNFQMNSGKYYRIYFSDKPFLEEAKSVVENAFNNKHMESTVNIKEQKIIYGNDYQVSGNNNVFDATIQENSNVNSHNAKSFNKHNEDNSVNIRDIKGTSIQGANFGNNNHLNTSNIPPNFNWEEIISDLEKVISSIKIESDVKKASIEALAASKKEDISLFESIIKKYNKEFLSDLFQNTASGLLVQIVSKILGVV</sequence>
<gene>
    <name evidence="2" type="ORF">IIA_05859</name>
</gene>
<accession>A0A9W5K1H1</accession>
<protein>
    <submittedName>
        <fullName evidence="2">Uncharacterized protein</fullName>
    </submittedName>
</protein>
<comment type="caution">
    <text evidence="2">The sequence shown here is derived from an EMBL/GenBank/DDBJ whole genome shotgun (WGS) entry which is preliminary data.</text>
</comment>
<reference evidence="2" key="1">
    <citation type="submission" date="2012-04" db="EMBL/GenBank/DDBJ databases">
        <title>The Genome Sequence of Bacillus cereus VD014.</title>
        <authorList>
            <consortium name="The Broad Institute Genome Sequencing Platform"/>
            <consortium name="The Broad Institute Genome Sequencing Center for Infectious Disease"/>
            <person name="Feldgarden M."/>
            <person name="Van der Auwera G.A."/>
            <person name="Mahillon J."/>
            <person name="Duprez V."/>
            <person name="Timmery S."/>
            <person name="Mattelet C."/>
            <person name="Dierick K."/>
            <person name="Sun M."/>
            <person name="Yu Z."/>
            <person name="Zhu L."/>
            <person name="Hu X."/>
            <person name="Shank E.B."/>
            <person name="Swiecicka I."/>
            <person name="Hansen B.M."/>
            <person name="Andrup L."/>
            <person name="Young S.K."/>
            <person name="Zeng Q."/>
            <person name="Gargeya S."/>
            <person name="Fitzgerald M."/>
            <person name="Haas B."/>
            <person name="Abouelleil A."/>
            <person name="Alvarado L."/>
            <person name="Arachchi H.M."/>
            <person name="Berlin A."/>
            <person name="Chapman S.B."/>
            <person name="Goldberg J."/>
            <person name="Griggs A."/>
            <person name="Gujja S."/>
            <person name="Hansen M."/>
            <person name="Howarth C."/>
            <person name="Imamovic A."/>
            <person name="Larimer J."/>
            <person name="McCowen C."/>
            <person name="Montmayeur A."/>
            <person name="Murphy C."/>
            <person name="Neiman D."/>
            <person name="Pearson M."/>
            <person name="Priest M."/>
            <person name="Roberts A."/>
            <person name="Saif S."/>
            <person name="Shea T."/>
            <person name="Sisk P."/>
            <person name="Sykes S."/>
            <person name="Wortman J."/>
            <person name="Nusbaum C."/>
            <person name="Birren B."/>
        </authorList>
    </citation>
    <scope>NUCLEOTIDE SEQUENCE</scope>
    <source>
        <strain evidence="2">VD014</strain>
    </source>
</reference>